<dbReference type="Gene3D" id="1.10.3910.10">
    <property type="entry name" value="SP0561-like"/>
    <property type="match status" value="1"/>
</dbReference>
<evidence type="ECO:0000313" key="1">
    <source>
        <dbReference type="EMBL" id="MBP2025581.1"/>
    </source>
</evidence>
<reference evidence="1 2" key="1">
    <citation type="submission" date="2021-03" db="EMBL/GenBank/DDBJ databases">
        <title>Genomic Encyclopedia of Type Strains, Phase IV (KMG-IV): sequencing the most valuable type-strain genomes for metagenomic binning, comparative biology and taxonomic classification.</title>
        <authorList>
            <person name="Goeker M."/>
        </authorList>
    </citation>
    <scope>NUCLEOTIDE SEQUENCE [LARGE SCALE GENOMIC DNA]</scope>
    <source>
        <strain evidence="1 2">DSM 27563</strain>
    </source>
</reference>
<protein>
    <submittedName>
        <fullName evidence="1">Iron-sulfur cluster repair protein YtfE (RIC family)</fullName>
    </submittedName>
</protein>
<dbReference type="Proteomes" id="UP001519306">
    <property type="component" value="Unassembled WGS sequence"/>
</dbReference>
<dbReference type="RefSeq" id="WP_210060873.1">
    <property type="nucleotide sequence ID" value="NZ_JAGGLJ010000009.1"/>
</dbReference>
<accession>A0ABS4KE87</accession>
<gene>
    <name evidence="1" type="ORF">J2Z71_001124</name>
</gene>
<name>A0ABS4KE87_9FIRM</name>
<dbReference type="SUPFAM" id="SSF140683">
    <property type="entry name" value="SP0561-like"/>
    <property type="match status" value="1"/>
</dbReference>
<dbReference type="InterPro" id="IPR038062">
    <property type="entry name" value="ScdA-like_N_sf"/>
</dbReference>
<organism evidence="1 2">
    <name type="scientific">Peptoniphilus stercorisuis</name>
    <dbReference type="NCBI Taxonomy" id="1436965"/>
    <lineage>
        <taxon>Bacteria</taxon>
        <taxon>Bacillati</taxon>
        <taxon>Bacillota</taxon>
        <taxon>Tissierellia</taxon>
        <taxon>Tissierellales</taxon>
        <taxon>Peptoniphilaceae</taxon>
        <taxon>Peptoniphilus</taxon>
    </lineage>
</organism>
<comment type="caution">
    <text evidence="1">The sequence shown here is derived from an EMBL/GenBank/DDBJ whole genome shotgun (WGS) entry which is preliminary data.</text>
</comment>
<dbReference type="EMBL" id="JAGGLJ010000009">
    <property type="protein sequence ID" value="MBP2025581.1"/>
    <property type="molecule type" value="Genomic_DNA"/>
</dbReference>
<evidence type="ECO:0000313" key="2">
    <source>
        <dbReference type="Proteomes" id="UP001519306"/>
    </source>
</evidence>
<keyword evidence="2" id="KW-1185">Reference proteome</keyword>
<sequence length="60" mass="7075">MITKDKNIKDIVEEYPKTIKVLLNFKINPFTLEKRSIEIMAKERKLDINKVVECLNKNAI</sequence>
<proteinExistence type="predicted"/>